<gene>
    <name evidence="25 26" type="primary">DNASE1</name>
</gene>
<dbReference type="CDD" id="cd10282">
    <property type="entry name" value="DNase1"/>
    <property type="match status" value="1"/>
</dbReference>
<accession>A0A6P6HA69</accession>
<dbReference type="GO" id="GO:0003779">
    <property type="term" value="F:actin binding"/>
    <property type="evidence" value="ECO:0007669"/>
    <property type="project" value="UniProtKB-KW"/>
</dbReference>
<comment type="function">
    <text evidence="19">Serum endocuclease secreted into body fluids by a wide variety of exocrine and endocrine organs. Expressed by non-hematopoietic tissues and preferentially cleaves protein-free DNA. Among other functions, seems to be involved in cell death by apoptosis. Binds specifically to G-actin and blocks actin polymerization. Together with DNASE1L3, plays a key role in degrading neutrophil extracellular traps (NETs). NETs are mainly composed of DNA fibers and are released by neutrophils to bind pathogens during inflammation. Degradation of intravascular NETs by DNASE1 and DNASE1L3 is required to prevent formation of clots that obstruct blood vessels and cause organ damage following inflammation.</text>
</comment>
<evidence type="ECO:0000256" key="15">
    <source>
        <dbReference type="ARBA" id="ARBA00023203"/>
    </source>
</evidence>
<evidence type="ECO:0000256" key="21">
    <source>
        <dbReference type="PIRSR" id="PIRSR000988-1"/>
    </source>
</evidence>
<dbReference type="FunFam" id="3.60.10.10:FF:000035">
    <property type="entry name" value="Deoxyribonuclease"/>
    <property type="match status" value="1"/>
</dbReference>
<evidence type="ECO:0000256" key="3">
    <source>
        <dbReference type="ARBA" id="ARBA00001946"/>
    </source>
</evidence>
<keyword evidence="17" id="KW-0968">Cytoplasmic vesicle</keyword>
<feature type="active site" evidence="21">
    <location>
        <position position="105"/>
    </location>
</feature>
<dbReference type="KEGG" id="pcoo:112853278"/>
<evidence type="ECO:0000313" key="26">
    <source>
        <dbReference type="RefSeq" id="XP_025772623.1"/>
    </source>
</evidence>
<evidence type="ECO:0000313" key="25">
    <source>
        <dbReference type="RefSeq" id="XP_025772622.1"/>
    </source>
</evidence>
<dbReference type="GeneID" id="112853278"/>
<keyword evidence="10 20" id="KW-0255">Endonuclease</keyword>
<evidence type="ECO:0000256" key="5">
    <source>
        <dbReference type="ARBA" id="ARBA00004613"/>
    </source>
</evidence>
<evidence type="ECO:0000256" key="22">
    <source>
        <dbReference type="PIRSR" id="PIRSR000988-2"/>
    </source>
</evidence>
<evidence type="ECO:0000256" key="8">
    <source>
        <dbReference type="ARBA" id="ARBA00022703"/>
    </source>
</evidence>
<dbReference type="InterPro" id="IPR033125">
    <property type="entry name" value="DNASE_I_2"/>
</dbReference>
<dbReference type="PANTHER" id="PTHR11371:SF27">
    <property type="entry name" value="DEOXYRIBONUCLEASE-1"/>
    <property type="match status" value="1"/>
</dbReference>
<keyword evidence="13 22" id="KW-1015">Disulfide bond</keyword>
<dbReference type="SMART" id="SM00476">
    <property type="entry name" value="DNaseIc"/>
    <property type="match status" value="1"/>
</dbReference>
<dbReference type="CTD" id="1773"/>
<comment type="cofactor">
    <cofactor evidence="3">
        <name>Mg(2+)</name>
        <dbReference type="ChEBI" id="CHEBI:18420"/>
    </cofactor>
</comment>
<keyword evidence="16" id="KW-0539">Nucleus</keyword>
<feature type="domain" description="Endonuclease/exonuclease/phosphatase" evidence="23">
    <location>
        <begin position="32"/>
        <end position="279"/>
    </location>
</feature>
<evidence type="ECO:0000256" key="7">
    <source>
        <dbReference type="ARBA" id="ARBA00022525"/>
    </source>
</evidence>
<comment type="subcellular location">
    <subcellularLocation>
        <location evidence="4">Nucleus envelope</location>
    </subcellularLocation>
    <subcellularLocation>
        <location evidence="5">Secreted</location>
    </subcellularLocation>
    <subcellularLocation>
        <location evidence="18">Zymogen granule</location>
    </subcellularLocation>
</comment>
<keyword evidence="11 20" id="KW-0378">Hydrolase</keyword>
<evidence type="ECO:0000256" key="13">
    <source>
        <dbReference type="ARBA" id="ARBA00023157"/>
    </source>
</evidence>
<comment type="catalytic activity">
    <reaction evidence="1">
        <text>Endonucleolytic cleavage to 5'-phosphodinucleotide and 5'-phosphooligonucleotide end-products.</text>
        <dbReference type="EC" id="3.1.21.1"/>
    </reaction>
</comment>
<dbReference type="GO" id="GO:0042588">
    <property type="term" value="C:zymogen granule"/>
    <property type="evidence" value="ECO:0007669"/>
    <property type="project" value="UniProtKB-SubCell"/>
</dbReference>
<keyword evidence="15" id="KW-0009">Actin-binding</keyword>
<dbReference type="PRINTS" id="PR00130">
    <property type="entry name" value="DNASEI"/>
</dbReference>
<evidence type="ECO:0000256" key="11">
    <source>
        <dbReference type="ARBA" id="ARBA00022801"/>
    </source>
</evidence>
<name>A0A6P6HA69_PUMCO</name>
<evidence type="ECO:0000256" key="4">
    <source>
        <dbReference type="ARBA" id="ARBA00004259"/>
    </source>
</evidence>
<proteinExistence type="inferred from homology"/>
<evidence type="ECO:0000256" key="9">
    <source>
        <dbReference type="ARBA" id="ARBA00022722"/>
    </source>
</evidence>
<protein>
    <recommendedName>
        <fullName evidence="20">Deoxyribonuclease</fullName>
    </recommendedName>
</protein>
<dbReference type="Pfam" id="PF03372">
    <property type="entry name" value="Exo_endo_phos"/>
    <property type="match status" value="1"/>
</dbReference>
<evidence type="ECO:0000256" key="20">
    <source>
        <dbReference type="PIRNR" id="PIRNR000988"/>
    </source>
</evidence>
<dbReference type="InterPro" id="IPR005135">
    <property type="entry name" value="Endo/exonuclease/phosphatase"/>
</dbReference>
<keyword evidence="7" id="KW-0964">Secreted</keyword>
<dbReference type="PROSITE" id="PS00919">
    <property type="entry name" value="DNASE_I_1"/>
    <property type="match status" value="1"/>
</dbReference>
<evidence type="ECO:0000259" key="23">
    <source>
        <dbReference type="Pfam" id="PF03372"/>
    </source>
</evidence>
<feature type="disulfide bond" description="Essential for enzymatic activity" evidence="22">
    <location>
        <begin position="200"/>
        <end position="236"/>
    </location>
</feature>
<evidence type="ECO:0000256" key="17">
    <source>
        <dbReference type="ARBA" id="ARBA00023329"/>
    </source>
</evidence>
<keyword evidence="12" id="KW-0106">Calcium</keyword>
<comment type="similarity">
    <text evidence="6 20">Belongs to the DNase I family.</text>
</comment>
<dbReference type="InterPro" id="IPR016202">
    <property type="entry name" value="DNase_I"/>
</dbReference>
<dbReference type="Gene3D" id="3.60.10.10">
    <property type="entry name" value="Endonuclease/exonuclease/phosphatase"/>
    <property type="match status" value="1"/>
</dbReference>
<sequence>MLTFRMRGARLMGALLALAGLLHVALTLKIAAFNIRTFGETKMSNATLSNYIVQILSRYDIAVIQEVRDSHLTAVGRLLDRLNQDDPNAFHYVVSEPLGRNSYKERYLYVFRPDQVSVLDSYQYDDGCEPCGNDTFSREPAIVRFFSPLTEVKEFAIVPLHAAPLDAVAEMDSLYDVYLDVRQKWDLEDVMLMGDFNAGCSYVVPSQWSSIRLRTSPAFQWLIPDTADTTATSTRCAYDRIVVAGTLLQHAIVPDSAAPFNFQAAFGLSNQLAQAISDHYPVEVTLKRA</sequence>
<keyword evidence="8" id="KW-0053">Apoptosis</keyword>
<feature type="disulfide bond" evidence="22">
    <location>
        <begin position="128"/>
        <end position="131"/>
    </location>
</feature>
<dbReference type="InterPro" id="IPR036691">
    <property type="entry name" value="Endo/exonu/phosph_ase_sf"/>
</dbReference>
<evidence type="ECO:0000256" key="16">
    <source>
        <dbReference type="ARBA" id="ARBA00023242"/>
    </source>
</evidence>
<dbReference type="PANTHER" id="PTHR11371">
    <property type="entry name" value="DEOXYRIBONUCLEASE"/>
    <property type="match status" value="1"/>
</dbReference>
<dbReference type="AlphaFoldDB" id="A0A6P6HA69"/>
<reference evidence="25 26" key="1">
    <citation type="submission" date="2025-04" db="UniProtKB">
        <authorList>
            <consortium name="RefSeq"/>
        </authorList>
    </citation>
    <scope>IDENTIFICATION</scope>
    <source>
        <tissue evidence="25 26">Blood</tissue>
    </source>
</reference>
<dbReference type="GO" id="GO:0003677">
    <property type="term" value="F:DNA binding"/>
    <property type="evidence" value="ECO:0007669"/>
    <property type="project" value="TreeGrafter"/>
</dbReference>
<evidence type="ECO:0000256" key="14">
    <source>
        <dbReference type="ARBA" id="ARBA00023180"/>
    </source>
</evidence>
<dbReference type="PIRSF" id="PIRSF000988">
    <property type="entry name" value="DNase_I_euk"/>
    <property type="match status" value="1"/>
</dbReference>
<dbReference type="GO" id="GO:0006308">
    <property type="term" value="P:DNA catabolic process"/>
    <property type="evidence" value="ECO:0007669"/>
    <property type="project" value="InterPro"/>
</dbReference>
<dbReference type="InterPro" id="IPR018057">
    <property type="entry name" value="Deoxyribonuclease-1_AS"/>
</dbReference>
<evidence type="ECO:0000256" key="10">
    <source>
        <dbReference type="ARBA" id="ARBA00022759"/>
    </source>
</evidence>
<dbReference type="RefSeq" id="XP_025772622.1">
    <property type="nucleotide sequence ID" value="XM_025916837.1"/>
</dbReference>
<keyword evidence="24" id="KW-1185">Reference proteome</keyword>
<evidence type="ECO:0000256" key="1">
    <source>
        <dbReference type="ARBA" id="ARBA00000688"/>
    </source>
</evidence>
<keyword evidence="14" id="KW-0325">Glycoprotein</keyword>
<dbReference type="RefSeq" id="XP_025772623.1">
    <property type="nucleotide sequence ID" value="XM_025916838.1"/>
</dbReference>
<dbReference type="SUPFAM" id="SSF56219">
    <property type="entry name" value="DNase I-like"/>
    <property type="match status" value="1"/>
</dbReference>
<evidence type="ECO:0000256" key="19">
    <source>
        <dbReference type="ARBA" id="ARBA00046065"/>
    </source>
</evidence>
<keyword evidence="9 20" id="KW-0540">Nuclease</keyword>
<dbReference type="GO" id="GO:0006915">
    <property type="term" value="P:apoptotic process"/>
    <property type="evidence" value="ECO:0007669"/>
    <property type="project" value="UniProtKB-KW"/>
</dbReference>
<dbReference type="GO" id="GO:0005576">
    <property type="term" value="C:extracellular region"/>
    <property type="evidence" value="ECO:0007669"/>
    <property type="project" value="UniProtKB-SubCell"/>
</dbReference>
<dbReference type="Proteomes" id="UP000515131">
    <property type="component" value="Unplaced"/>
</dbReference>
<comment type="cofactor">
    <cofactor evidence="2">
        <name>Ca(2+)</name>
        <dbReference type="ChEBI" id="CHEBI:29108"/>
    </cofactor>
</comment>
<evidence type="ECO:0000256" key="2">
    <source>
        <dbReference type="ARBA" id="ARBA00001913"/>
    </source>
</evidence>
<evidence type="ECO:0000256" key="6">
    <source>
        <dbReference type="ARBA" id="ARBA00007359"/>
    </source>
</evidence>
<dbReference type="GO" id="GO:0004530">
    <property type="term" value="F:deoxyribonuclease I activity"/>
    <property type="evidence" value="ECO:0007669"/>
    <property type="project" value="UniProtKB-EC"/>
</dbReference>
<evidence type="ECO:0000256" key="12">
    <source>
        <dbReference type="ARBA" id="ARBA00022837"/>
    </source>
</evidence>
<dbReference type="GO" id="GO:0005635">
    <property type="term" value="C:nuclear envelope"/>
    <property type="evidence" value="ECO:0007669"/>
    <property type="project" value="UniProtKB-SubCell"/>
</dbReference>
<feature type="active site" evidence="21">
    <location>
        <position position="161"/>
    </location>
</feature>
<evidence type="ECO:0000256" key="18">
    <source>
        <dbReference type="ARBA" id="ARBA00024324"/>
    </source>
</evidence>
<dbReference type="PROSITE" id="PS00918">
    <property type="entry name" value="DNASE_I_2"/>
    <property type="match status" value="1"/>
</dbReference>
<evidence type="ECO:0000313" key="24">
    <source>
        <dbReference type="Proteomes" id="UP000515131"/>
    </source>
</evidence>
<organism evidence="24 25">
    <name type="scientific">Puma concolor</name>
    <name type="common">Mountain lion</name>
    <name type="synonym">Felis concolor</name>
    <dbReference type="NCBI Taxonomy" id="9696"/>
    <lineage>
        <taxon>Eukaryota</taxon>
        <taxon>Metazoa</taxon>
        <taxon>Chordata</taxon>
        <taxon>Craniata</taxon>
        <taxon>Vertebrata</taxon>
        <taxon>Euteleostomi</taxon>
        <taxon>Mammalia</taxon>
        <taxon>Eutheria</taxon>
        <taxon>Laurasiatheria</taxon>
        <taxon>Carnivora</taxon>
        <taxon>Feliformia</taxon>
        <taxon>Felidae</taxon>
        <taxon>Felinae</taxon>
        <taxon>Puma</taxon>
    </lineage>
</organism>